<proteinExistence type="predicted"/>
<dbReference type="Pfam" id="PF05678">
    <property type="entry name" value="VQ"/>
    <property type="match status" value="1"/>
</dbReference>
<protein>
    <submittedName>
        <fullName evidence="4">VQ motif-containing protein 20-like</fullName>
    </submittedName>
</protein>
<name>A0A6J1EZ55_CUCMO</name>
<dbReference type="PANTHER" id="PTHR33143">
    <property type="entry name" value="F16F4.1 PROTEIN-RELATED"/>
    <property type="match status" value="1"/>
</dbReference>
<reference evidence="4" key="1">
    <citation type="submission" date="2025-08" db="UniProtKB">
        <authorList>
            <consortium name="RefSeq"/>
        </authorList>
    </citation>
    <scope>IDENTIFICATION</scope>
    <source>
        <tissue evidence="4">Young leaves</tissue>
    </source>
</reference>
<keyword evidence="3" id="KW-1185">Reference proteome</keyword>
<evidence type="ECO:0000313" key="4">
    <source>
        <dbReference type="RefSeq" id="XP_022933476.1"/>
    </source>
</evidence>
<feature type="compositionally biased region" description="Basic and acidic residues" evidence="1">
    <location>
        <begin position="113"/>
        <end position="131"/>
    </location>
</feature>
<dbReference type="RefSeq" id="XP_022933476.1">
    <property type="nucleotide sequence ID" value="XM_023077708.1"/>
</dbReference>
<dbReference type="PANTHER" id="PTHR33143:SF4">
    <property type="entry name" value="VQ DOMAIN-CONTAINING PROTEIN"/>
    <property type="match status" value="1"/>
</dbReference>
<feature type="region of interest" description="Disordered" evidence="1">
    <location>
        <begin position="111"/>
        <end position="143"/>
    </location>
</feature>
<evidence type="ECO:0000313" key="3">
    <source>
        <dbReference type="Proteomes" id="UP000504609"/>
    </source>
</evidence>
<sequence>MSPQQPLNGKRDQSTANTNNNAKVLCPPPLKINKDSHFIRKSSSSNSTSPSSSSSSTSSQLVNGVAAAVAVAGSVKPPPQRHPVIIYTHSPKIIHTHPRDFMALVQKLTGMSRSDEEASPKATKSGDENNKGSKAVVSDDNESSSVVTEENCCSGGVVEGQVNSCFAPPIFEPPPPPPQLANSYLTNIPVYRPNSTEFLCSNQPFFNYDDSLLFGAPNIQSLASTNSTLNGINDFCEYGEY</sequence>
<dbReference type="InterPro" id="IPR039607">
    <property type="entry name" value="VQ_8/17/18/20/21/25"/>
</dbReference>
<organism evidence="3 4">
    <name type="scientific">Cucurbita moschata</name>
    <name type="common">Winter crookneck squash</name>
    <name type="synonym">Cucurbita pepo var. moschata</name>
    <dbReference type="NCBI Taxonomy" id="3662"/>
    <lineage>
        <taxon>Eukaryota</taxon>
        <taxon>Viridiplantae</taxon>
        <taxon>Streptophyta</taxon>
        <taxon>Embryophyta</taxon>
        <taxon>Tracheophyta</taxon>
        <taxon>Spermatophyta</taxon>
        <taxon>Magnoliopsida</taxon>
        <taxon>eudicotyledons</taxon>
        <taxon>Gunneridae</taxon>
        <taxon>Pentapetalae</taxon>
        <taxon>rosids</taxon>
        <taxon>fabids</taxon>
        <taxon>Cucurbitales</taxon>
        <taxon>Cucurbitaceae</taxon>
        <taxon>Cucurbiteae</taxon>
        <taxon>Cucurbita</taxon>
    </lineage>
</organism>
<dbReference type="InterPro" id="IPR008889">
    <property type="entry name" value="VQ"/>
</dbReference>
<feature type="region of interest" description="Disordered" evidence="1">
    <location>
        <begin position="1"/>
        <end position="59"/>
    </location>
</feature>
<evidence type="ECO:0000259" key="2">
    <source>
        <dbReference type="Pfam" id="PF05678"/>
    </source>
</evidence>
<feature type="compositionally biased region" description="Low complexity" evidence="1">
    <location>
        <begin position="42"/>
        <end position="59"/>
    </location>
</feature>
<dbReference type="AlphaFoldDB" id="A0A6J1EZ55"/>
<accession>A0A6J1EZ55</accession>
<evidence type="ECO:0000256" key="1">
    <source>
        <dbReference type="SAM" id="MobiDB-lite"/>
    </source>
</evidence>
<dbReference type="GeneID" id="111440881"/>
<feature type="domain" description="VQ" evidence="2">
    <location>
        <begin position="88"/>
        <end position="112"/>
    </location>
</feature>
<dbReference type="Proteomes" id="UP000504609">
    <property type="component" value="Unplaced"/>
</dbReference>
<gene>
    <name evidence="4" type="primary">LOC111440881</name>
</gene>
<dbReference type="KEGG" id="cmos:111440881"/>
<dbReference type="GO" id="GO:0005634">
    <property type="term" value="C:nucleus"/>
    <property type="evidence" value="ECO:0007669"/>
    <property type="project" value="TreeGrafter"/>
</dbReference>